<reference evidence="8 9" key="1">
    <citation type="journal article" date="2016" name="Nat. Commun.">
        <title>Thousands of microbial genomes shed light on interconnected biogeochemical processes in an aquifer system.</title>
        <authorList>
            <person name="Anantharaman K."/>
            <person name="Brown C.T."/>
            <person name="Hug L.A."/>
            <person name="Sharon I."/>
            <person name="Castelle C.J."/>
            <person name="Probst A.J."/>
            <person name="Thomas B.C."/>
            <person name="Singh A."/>
            <person name="Wilkins M.J."/>
            <person name="Karaoz U."/>
            <person name="Brodie E.L."/>
            <person name="Williams K.H."/>
            <person name="Hubbard S.S."/>
            <person name="Banfield J.F."/>
        </authorList>
    </citation>
    <scope>NUCLEOTIDE SEQUENCE [LARGE SCALE GENOMIC DNA]</scope>
</reference>
<comment type="caution">
    <text evidence="6">Lacks conserved residue(s) required for the propagation of feature annotation.</text>
</comment>
<keyword evidence="3 6" id="KW-0067">ATP-binding</keyword>
<evidence type="ECO:0000256" key="4">
    <source>
        <dbReference type="ARBA" id="ARBA00022917"/>
    </source>
</evidence>
<dbReference type="GO" id="GO:0005524">
    <property type="term" value="F:ATP binding"/>
    <property type="evidence" value="ECO:0007669"/>
    <property type="project" value="UniProtKB-UniRule"/>
</dbReference>
<comment type="caution">
    <text evidence="8">The sequence shown here is derived from an EMBL/GenBank/DDBJ whole genome shotgun (WGS) entry which is preliminary data.</text>
</comment>
<comment type="similarity">
    <text evidence="6">Belongs to the class-II aminoacyl-tRNA synthetase family. Type 1 subfamily.</text>
</comment>
<protein>
    <recommendedName>
        <fullName evidence="6">Aspartate--tRNA(Asp/Asn) ligase</fullName>
        <ecNumber evidence="6">6.1.1.23</ecNumber>
    </recommendedName>
    <alternativeName>
        <fullName evidence="6">Aspartyl-tRNA synthetase</fullName>
        <shortName evidence="6">AspRS</shortName>
    </alternativeName>
    <alternativeName>
        <fullName evidence="6">Non-discriminating aspartyl-tRNA synthetase</fullName>
        <shortName evidence="6">ND-AspRS</shortName>
    </alternativeName>
</protein>
<dbReference type="GO" id="GO:0005737">
    <property type="term" value="C:cytoplasm"/>
    <property type="evidence" value="ECO:0007669"/>
    <property type="project" value="UniProtKB-SubCell"/>
</dbReference>
<feature type="binding site" evidence="6">
    <location>
        <begin position="411"/>
        <end position="414"/>
    </location>
    <ligand>
        <name>ATP</name>
        <dbReference type="ChEBI" id="CHEBI:30616"/>
    </ligand>
</feature>
<gene>
    <name evidence="6" type="primary">aspS</name>
    <name evidence="8" type="ORF">A3C72_02410</name>
</gene>
<dbReference type="GO" id="GO:0006422">
    <property type="term" value="P:aspartyl-tRNA aminoacylation"/>
    <property type="evidence" value="ECO:0007669"/>
    <property type="project" value="UniProtKB-UniRule"/>
</dbReference>
<name>A0A1G2MIP7_9BACT</name>
<comment type="subcellular location">
    <subcellularLocation>
        <location evidence="6">Cytoplasm</location>
    </subcellularLocation>
</comment>
<keyword evidence="1 6" id="KW-0436">Ligase</keyword>
<feature type="binding site" evidence="6">
    <location>
        <position position="227"/>
    </location>
    <ligand>
        <name>ATP</name>
        <dbReference type="ChEBI" id="CHEBI:30616"/>
    </ligand>
</feature>
<feature type="binding site" evidence="6">
    <location>
        <position position="359"/>
    </location>
    <ligand>
        <name>ATP</name>
        <dbReference type="ChEBI" id="CHEBI:30616"/>
    </ligand>
</feature>
<dbReference type="PANTHER" id="PTHR22594:SF5">
    <property type="entry name" value="ASPARTATE--TRNA LIGASE, MITOCHONDRIAL"/>
    <property type="match status" value="1"/>
</dbReference>
<comment type="catalytic activity">
    <reaction evidence="6">
        <text>tRNA(Asx) + L-aspartate + ATP = L-aspartyl-tRNA(Asx) + AMP + diphosphate</text>
        <dbReference type="Rhea" id="RHEA:18349"/>
        <dbReference type="Rhea" id="RHEA-COMP:9710"/>
        <dbReference type="Rhea" id="RHEA-COMP:9711"/>
        <dbReference type="ChEBI" id="CHEBI:29991"/>
        <dbReference type="ChEBI" id="CHEBI:30616"/>
        <dbReference type="ChEBI" id="CHEBI:33019"/>
        <dbReference type="ChEBI" id="CHEBI:78442"/>
        <dbReference type="ChEBI" id="CHEBI:78516"/>
        <dbReference type="ChEBI" id="CHEBI:456215"/>
        <dbReference type="EC" id="6.1.1.23"/>
    </reaction>
</comment>
<dbReference type="InterPro" id="IPR004524">
    <property type="entry name" value="Asp-tRNA-ligase_1"/>
</dbReference>
<keyword evidence="5 6" id="KW-0030">Aminoacyl-tRNA synthetase</keyword>
<dbReference type="PROSITE" id="PS50862">
    <property type="entry name" value="AA_TRNA_LIGASE_II"/>
    <property type="match status" value="1"/>
</dbReference>
<dbReference type="Pfam" id="PF01336">
    <property type="entry name" value="tRNA_anti-codon"/>
    <property type="match status" value="1"/>
</dbReference>
<evidence type="ECO:0000256" key="6">
    <source>
        <dbReference type="HAMAP-Rule" id="MF_00044"/>
    </source>
</evidence>
<comment type="function">
    <text evidence="6">Aspartyl-tRNA synthetase with relaxed tRNA specificity since it is able to aspartylate not only its cognate tRNA(Asp) but also tRNA(Asn). Reaction proceeds in two steps: L-aspartate is first activated by ATP to form Asp-AMP and then transferred to the acceptor end of tRNA(Asp/Asn).</text>
</comment>
<feature type="binding site" evidence="6">
    <location>
        <position position="172"/>
    </location>
    <ligand>
        <name>L-aspartate</name>
        <dbReference type="ChEBI" id="CHEBI:29991"/>
    </ligand>
</feature>
<evidence type="ECO:0000256" key="5">
    <source>
        <dbReference type="ARBA" id="ARBA00023146"/>
    </source>
</evidence>
<feature type="binding site" evidence="6">
    <location>
        <position position="218"/>
    </location>
    <ligand>
        <name>L-aspartate</name>
        <dbReference type="ChEBI" id="CHEBI:29991"/>
    </ligand>
</feature>
<dbReference type="SUPFAM" id="SSF50249">
    <property type="entry name" value="Nucleic acid-binding proteins"/>
    <property type="match status" value="1"/>
</dbReference>
<dbReference type="InterPro" id="IPR045864">
    <property type="entry name" value="aa-tRNA-synth_II/BPL/LPL"/>
</dbReference>
<dbReference type="GO" id="GO:0004815">
    <property type="term" value="F:aspartate-tRNA ligase activity"/>
    <property type="evidence" value="ECO:0007669"/>
    <property type="project" value="UniProtKB-UniRule"/>
</dbReference>
<dbReference type="InterPro" id="IPR047089">
    <property type="entry name" value="Asp-tRNA-ligase_1_N"/>
</dbReference>
<dbReference type="PRINTS" id="PR01042">
    <property type="entry name" value="TRNASYNTHASP"/>
</dbReference>
<dbReference type="STRING" id="1802306.A3C72_02410"/>
<evidence type="ECO:0000256" key="1">
    <source>
        <dbReference type="ARBA" id="ARBA00022598"/>
    </source>
</evidence>
<dbReference type="HAMAP" id="MF_00044">
    <property type="entry name" value="Asp_tRNA_synth_type1"/>
    <property type="match status" value="1"/>
</dbReference>
<evidence type="ECO:0000256" key="2">
    <source>
        <dbReference type="ARBA" id="ARBA00022741"/>
    </source>
</evidence>
<evidence type="ECO:0000313" key="8">
    <source>
        <dbReference type="EMBL" id="OHA23738.1"/>
    </source>
</evidence>
<feature type="site" description="Important for tRNA non-discrimination" evidence="6">
    <location>
        <position position="28"/>
    </location>
</feature>
<dbReference type="EMBL" id="MHRK01000027">
    <property type="protein sequence ID" value="OHA23738.1"/>
    <property type="molecule type" value="Genomic_DNA"/>
</dbReference>
<dbReference type="PANTHER" id="PTHR22594">
    <property type="entry name" value="ASPARTYL/LYSYL-TRNA SYNTHETASE"/>
    <property type="match status" value="1"/>
</dbReference>
<keyword evidence="4 6" id="KW-0648">Protein biosynthesis</keyword>
<dbReference type="Proteomes" id="UP000177130">
    <property type="component" value="Unassembled WGS sequence"/>
</dbReference>
<dbReference type="Gene3D" id="2.40.50.140">
    <property type="entry name" value="Nucleic acid-binding proteins"/>
    <property type="match status" value="1"/>
</dbReference>
<dbReference type="InterPro" id="IPR004365">
    <property type="entry name" value="NA-bd_OB_tRNA"/>
</dbReference>
<feature type="domain" description="Aminoacyl-transfer RNA synthetases class-II family profile" evidence="7">
    <location>
        <begin position="139"/>
        <end position="445"/>
    </location>
</feature>
<comment type="subunit">
    <text evidence="6">Homodimer.</text>
</comment>
<feature type="binding site" evidence="6">
    <location>
        <position position="323"/>
    </location>
    <ligand>
        <name>L-aspartate</name>
        <dbReference type="ChEBI" id="CHEBI:29991"/>
    </ligand>
</feature>
<dbReference type="SUPFAM" id="SSF55681">
    <property type="entry name" value="Class II aaRS and biotin synthetases"/>
    <property type="match status" value="1"/>
</dbReference>
<dbReference type="InterPro" id="IPR004364">
    <property type="entry name" value="Aa-tRNA-synt_II"/>
</dbReference>
<feature type="binding site" evidence="6">
    <location>
        <begin position="218"/>
        <end position="220"/>
    </location>
    <ligand>
        <name>ATP</name>
        <dbReference type="ChEBI" id="CHEBI:30616"/>
    </ligand>
</feature>
<dbReference type="CDD" id="cd00777">
    <property type="entry name" value="AspRS_core"/>
    <property type="match status" value="1"/>
</dbReference>
<evidence type="ECO:0000259" key="7">
    <source>
        <dbReference type="PROSITE" id="PS50862"/>
    </source>
</evidence>
<dbReference type="InterPro" id="IPR012340">
    <property type="entry name" value="NA-bd_OB-fold"/>
</dbReference>
<dbReference type="GO" id="GO:0050560">
    <property type="term" value="F:aspartate-tRNA(Asn) ligase activity"/>
    <property type="evidence" value="ECO:0007669"/>
    <property type="project" value="UniProtKB-EC"/>
</dbReference>
<keyword evidence="2 6" id="KW-0547">Nucleotide-binding</keyword>
<accession>A0A1G2MIP7</accession>
<dbReference type="AlphaFoldDB" id="A0A1G2MIP7"/>
<proteinExistence type="inferred from homology"/>
<organism evidence="8 9">
    <name type="scientific">Candidatus Taylorbacteria bacterium RIFCSPHIGHO2_02_FULL_43_32b</name>
    <dbReference type="NCBI Taxonomy" id="1802306"/>
    <lineage>
        <taxon>Bacteria</taxon>
        <taxon>Candidatus Tayloriibacteriota</taxon>
    </lineage>
</organism>
<sequence>MRTYIKDLRKETGKEVTVFGWVDIRRDHGKLIFLDIRDMSGKVQAVALPNHKEAHEVANRVRPEWVLSVNAKVNKRPEKMVNKDEENGDIELELLSIEVLNEAETPPFDVRGGGSEIGEDVRLKYRYLDLRRPRMQNNIRMRDKIITFFRNYMHEHDFVEIETPILMKGTPEGSREYVVPSRLENGKFYVLPQSPQQFKQLCMVAGFEKYFQIARCMRDEDTRGDRQPEFTQLDFEMSFVKQEDVLSFTEGMFIALIQTLYPSKKITSVPFPRITYKESLAKYGSDKPDLRNNKSNNDELAFVWVVDFPMFEKDDSGKIQAAHHPFCSIKEEDEEKFMKGQDLFSIRANSYDLVLNGYELSSGSIRIHKSDMQQKVFELLNISKEEQQKKFGHMLEAFKFGAPPHGGFAPGIDRTVMLLQNEPNIREVIAFAKTGEGRDLMMGAPSEVSGQQLMELGISLKKDKK</sequence>
<dbReference type="EC" id="6.1.1.23" evidence="6"/>
<dbReference type="Pfam" id="PF00152">
    <property type="entry name" value="tRNA-synt_2"/>
    <property type="match status" value="1"/>
</dbReference>
<dbReference type="InterPro" id="IPR006195">
    <property type="entry name" value="aa-tRNA-synth_II"/>
</dbReference>
<dbReference type="Gene3D" id="3.30.930.10">
    <property type="entry name" value="Bira Bifunctional Protein, Domain 2"/>
    <property type="match status" value="1"/>
</dbReference>
<feature type="binding site" evidence="6">
    <location>
        <position position="366"/>
    </location>
    <ligand>
        <name>L-aspartate</name>
        <dbReference type="ChEBI" id="CHEBI:29991"/>
    </ligand>
</feature>
<feature type="region of interest" description="Aspartate" evidence="6">
    <location>
        <begin position="196"/>
        <end position="199"/>
    </location>
</feature>
<dbReference type="NCBIfam" id="TIGR00459">
    <property type="entry name" value="aspS_bact"/>
    <property type="match status" value="1"/>
</dbReference>
<dbReference type="GO" id="GO:0003676">
    <property type="term" value="F:nucleic acid binding"/>
    <property type="evidence" value="ECO:0007669"/>
    <property type="project" value="InterPro"/>
</dbReference>
<keyword evidence="6" id="KW-0963">Cytoplasm</keyword>
<evidence type="ECO:0000313" key="9">
    <source>
        <dbReference type="Proteomes" id="UP000177130"/>
    </source>
</evidence>
<evidence type="ECO:0000256" key="3">
    <source>
        <dbReference type="ARBA" id="ARBA00022840"/>
    </source>
</evidence>
<dbReference type="InterPro" id="IPR002312">
    <property type="entry name" value="Asp/Asn-tRNA-synth_IIb"/>
</dbReference>
<dbReference type="CDD" id="cd04317">
    <property type="entry name" value="EcAspRS_like_N"/>
    <property type="match status" value="1"/>
</dbReference>
<dbReference type="InterPro" id="IPR047090">
    <property type="entry name" value="AspRS_core"/>
</dbReference>